<dbReference type="Gene3D" id="1.20.272.50">
    <property type="entry name" value="Bacteriophage clamp loader A subunit, A' domain"/>
    <property type="match status" value="1"/>
</dbReference>
<sequence>MNPFDYAHDLITKENLDEDTPERKDYKTFLINRTLSYHSDIALFINELNRYPDINTQMHFDYVHNAIPKKKRKKKYWAKGKQLENMLLVKEYYKYSNQKCLDTLSVLSDKDIKNIKTNLYKGGSS</sequence>
<dbReference type="Pfam" id="PF16790">
    <property type="entry name" value="Phage_clamp_A"/>
    <property type="match status" value="1"/>
</dbReference>
<evidence type="ECO:0000313" key="1">
    <source>
        <dbReference type="EMBL" id="SVB24422.1"/>
    </source>
</evidence>
<gene>
    <name evidence="1" type="ORF">METZ01_LOCUS177276</name>
</gene>
<dbReference type="EMBL" id="UINC01034104">
    <property type="protein sequence ID" value="SVB24422.1"/>
    <property type="molecule type" value="Genomic_DNA"/>
</dbReference>
<proteinExistence type="predicted"/>
<dbReference type="AlphaFoldDB" id="A0A382CF45"/>
<dbReference type="GO" id="GO:0006260">
    <property type="term" value="P:DNA replication"/>
    <property type="evidence" value="ECO:0007669"/>
    <property type="project" value="InterPro"/>
</dbReference>
<name>A0A382CF45_9ZZZZ</name>
<dbReference type="InterPro" id="IPR031868">
    <property type="entry name" value="Phage_clamp_gp62"/>
</dbReference>
<evidence type="ECO:0008006" key="2">
    <source>
        <dbReference type="Google" id="ProtNLM"/>
    </source>
</evidence>
<organism evidence="1">
    <name type="scientific">marine metagenome</name>
    <dbReference type="NCBI Taxonomy" id="408172"/>
    <lineage>
        <taxon>unclassified sequences</taxon>
        <taxon>metagenomes</taxon>
        <taxon>ecological metagenomes</taxon>
    </lineage>
</organism>
<protein>
    <recommendedName>
        <fullName evidence="2">DNA polymerase</fullName>
    </recommendedName>
</protein>
<dbReference type="GO" id="GO:0003677">
    <property type="term" value="F:DNA binding"/>
    <property type="evidence" value="ECO:0007669"/>
    <property type="project" value="InterPro"/>
</dbReference>
<accession>A0A382CF45</accession>
<reference evidence="1" key="1">
    <citation type="submission" date="2018-05" db="EMBL/GenBank/DDBJ databases">
        <authorList>
            <person name="Lanie J.A."/>
            <person name="Ng W.-L."/>
            <person name="Kazmierczak K.M."/>
            <person name="Andrzejewski T.M."/>
            <person name="Davidsen T.M."/>
            <person name="Wayne K.J."/>
            <person name="Tettelin H."/>
            <person name="Glass J.I."/>
            <person name="Rusch D."/>
            <person name="Podicherti R."/>
            <person name="Tsui H.-C.T."/>
            <person name="Winkler M.E."/>
        </authorList>
    </citation>
    <scope>NUCLEOTIDE SEQUENCE</scope>
</reference>